<dbReference type="PANTHER" id="PTHR47706">
    <property type="entry name" value="NMRA-LIKE FAMILY PROTEIN"/>
    <property type="match status" value="1"/>
</dbReference>
<keyword evidence="1" id="KW-0521">NADP</keyword>
<dbReference type="InterPro" id="IPR008030">
    <property type="entry name" value="NmrA-like"/>
</dbReference>
<dbReference type="Proteomes" id="UP001303115">
    <property type="component" value="Unassembled WGS sequence"/>
</dbReference>
<keyword evidence="2" id="KW-0560">Oxidoreductase</keyword>
<dbReference type="Pfam" id="PF05368">
    <property type="entry name" value="NmrA"/>
    <property type="match status" value="1"/>
</dbReference>
<reference evidence="5" key="1">
    <citation type="journal article" date="2023" name="Mol. Phylogenet. Evol.">
        <title>Genome-scale phylogeny and comparative genomics of the fungal order Sordariales.</title>
        <authorList>
            <person name="Hensen N."/>
            <person name="Bonometti L."/>
            <person name="Westerberg I."/>
            <person name="Brannstrom I.O."/>
            <person name="Guillou S."/>
            <person name="Cros-Aarteil S."/>
            <person name="Calhoun S."/>
            <person name="Haridas S."/>
            <person name="Kuo A."/>
            <person name="Mondo S."/>
            <person name="Pangilinan J."/>
            <person name="Riley R."/>
            <person name="LaButti K."/>
            <person name="Andreopoulos B."/>
            <person name="Lipzen A."/>
            <person name="Chen C."/>
            <person name="Yan M."/>
            <person name="Daum C."/>
            <person name="Ng V."/>
            <person name="Clum A."/>
            <person name="Steindorff A."/>
            <person name="Ohm R.A."/>
            <person name="Martin F."/>
            <person name="Silar P."/>
            <person name="Natvig D.O."/>
            <person name="Lalanne C."/>
            <person name="Gautier V."/>
            <person name="Ament-Velasquez S.L."/>
            <person name="Kruys A."/>
            <person name="Hutchinson M.I."/>
            <person name="Powell A.J."/>
            <person name="Barry K."/>
            <person name="Miller A.N."/>
            <person name="Grigoriev I.V."/>
            <person name="Debuchy R."/>
            <person name="Gladieux P."/>
            <person name="Hiltunen Thoren M."/>
            <person name="Johannesson H."/>
        </authorList>
    </citation>
    <scope>NUCLEOTIDE SEQUENCE [LARGE SCALE GENOMIC DNA]</scope>
    <source>
        <strain evidence="5">CBS 284.82</strain>
    </source>
</reference>
<dbReference type="GO" id="GO:0016491">
    <property type="term" value="F:oxidoreductase activity"/>
    <property type="evidence" value="ECO:0007669"/>
    <property type="project" value="UniProtKB-KW"/>
</dbReference>
<sequence>MAQKYAKDQPSGFTNRIERVALVGAGGQLGSHFATALLRTGKHTVTALTRAGSKNELPAGVVAAPVDYDDEATLVTALQGQQFLVITLSVTAAPDTHSKLVRAAAKAGVPYVMPNTYGSDPANADLLRDDLLQTGPQGVAHCAEIEATGVSSWIALVCGMWYEYSLVLGPVCLGFDHAEKKMTLYDGGEARVNLTTFEQCARAVAALVSLKELPEDEGDEEPTVSRWRNKPLYVSSFLVSQREMLESWERVTGEEWEVESEPSRERYQRGVAAMQAAGDPIGVRMGAALATFVRLFYPNGGGDFESTRGLANGLLGLPKEDLDERTRVAKKMLDDGYPQWVFGRLQT</sequence>
<comment type="caution">
    <text evidence="4">The sequence shown here is derived from an EMBL/GenBank/DDBJ whole genome shotgun (WGS) entry which is preliminary data.</text>
</comment>
<evidence type="ECO:0000313" key="5">
    <source>
        <dbReference type="Proteomes" id="UP001303115"/>
    </source>
</evidence>
<dbReference type="EMBL" id="MU854364">
    <property type="protein sequence ID" value="KAK4041054.1"/>
    <property type="molecule type" value="Genomic_DNA"/>
</dbReference>
<evidence type="ECO:0000256" key="1">
    <source>
        <dbReference type="ARBA" id="ARBA00022857"/>
    </source>
</evidence>
<feature type="domain" description="NmrA-like" evidence="3">
    <location>
        <begin position="19"/>
        <end position="122"/>
    </location>
</feature>
<dbReference type="CDD" id="cd05259">
    <property type="entry name" value="PCBER_SDR_a"/>
    <property type="match status" value="1"/>
</dbReference>
<protein>
    <recommendedName>
        <fullName evidence="3">NmrA-like domain-containing protein</fullName>
    </recommendedName>
</protein>
<evidence type="ECO:0000313" key="4">
    <source>
        <dbReference type="EMBL" id="KAK4041054.1"/>
    </source>
</evidence>
<evidence type="ECO:0000256" key="2">
    <source>
        <dbReference type="ARBA" id="ARBA00023002"/>
    </source>
</evidence>
<dbReference type="SUPFAM" id="SSF51735">
    <property type="entry name" value="NAD(P)-binding Rossmann-fold domains"/>
    <property type="match status" value="1"/>
</dbReference>
<name>A0AAN6PL24_9PEZI</name>
<organism evidence="4 5">
    <name type="scientific">Parachaetomium inaequale</name>
    <dbReference type="NCBI Taxonomy" id="2588326"/>
    <lineage>
        <taxon>Eukaryota</taxon>
        <taxon>Fungi</taxon>
        <taxon>Dikarya</taxon>
        <taxon>Ascomycota</taxon>
        <taxon>Pezizomycotina</taxon>
        <taxon>Sordariomycetes</taxon>
        <taxon>Sordariomycetidae</taxon>
        <taxon>Sordariales</taxon>
        <taxon>Chaetomiaceae</taxon>
        <taxon>Parachaetomium</taxon>
    </lineage>
</organism>
<gene>
    <name evidence="4" type="ORF">C8A01DRAFT_15123</name>
</gene>
<dbReference type="Gene3D" id="3.40.50.720">
    <property type="entry name" value="NAD(P)-binding Rossmann-like Domain"/>
    <property type="match status" value="1"/>
</dbReference>
<accession>A0AAN6PL24</accession>
<dbReference type="PANTHER" id="PTHR47706:SF7">
    <property type="entry name" value="CIPA-LIKE, PUTATIVE (AFU_ORTHOLOGUE AFUA_1G01630)-RELATED"/>
    <property type="match status" value="1"/>
</dbReference>
<dbReference type="AlphaFoldDB" id="A0AAN6PL24"/>
<dbReference type="InterPro" id="IPR036291">
    <property type="entry name" value="NAD(P)-bd_dom_sf"/>
</dbReference>
<evidence type="ECO:0000259" key="3">
    <source>
        <dbReference type="Pfam" id="PF05368"/>
    </source>
</evidence>
<keyword evidence="5" id="KW-1185">Reference proteome</keyword>
<dbReference type="InterPro" id="IPR045312">
    <property type="entry name" value="PCBER-like"/>
</dbReference>
<proteinExistence type="predicted"/>
<dbReference type="InterPro" id="IPR051609">
    <property type="entry name" value="NmrA/Isoflavone_reductase-like"/>
</dbReference>